<dbReference type="EMBL" id="QMWP01000098">
    <property type="protein sequence ID" value="RLG69902.1"/>
    <property type="molecule type" value="Genomic_DNA"/>
</dbReference>
<evidence type="ECO:0000313" key="2">
    <source>
        <dbReference type="Proteomes" id="UP000278031"/>
    </source>
</evidence>
<evidence type="ECO:0000313" key="1">
    <source>
        <dbReference type="EMBL" id="RLG69902.1"/>
    </source>
</evidence>
<organism evidence="1 2">
    <name type="scientific">Candidatus Iainarchaeum sp</name>
    <dbReference type="NCBI Taxonomy" id="3101447"/>
    <lineage>
        <taxon>Archaea</taxon>
        <taxon>Candidatus Iainarchaeota</taxon>
        <taxon>Candidatus Iainarchaeia</taxon>
        <taxon>Candidatus Iainarchaeales</taxon>
        <taxon>Candidatus Iainarchaeaceae</taxon>
        <taxon>Candidatus Iainarchaeum</taxon>
    </lineage>
</organism>
<name>A0A497JGA4_9ARCH</name>
<comment type="caution">
    <text evidence="1">The sequence shown here is derived from an EMBL/GenBank/DDBJ whole genome shotgun (WGS) entry which is preliminary data.</text>
</comment>
<reference evidence="1 2" key="1">
    <citation type="submission" date="2018-06" db="EMBL/GenBank/DDBJ databases">
        <title>Extensive metabolic versatility and redundancy in microbially diverse, dynamic hydrothermal sediments.</title>
        <authorList>
            <person name="Dombrowski N."/>
            <person name="Teske A."/>
            <person name="Baker B.J."/>
        </authorList>
    </citation>
    <scope>NUCLEOTIDE SEQUENCE [LARGE SCALE GENOMIC DNA]</scope>
    <source>
        <strain evidence="1">B51_G17</strain>
    </source>
</reference>
<sequence>YFDALAIQFDPSGYSPEIYDAYVRFYIRDGGYSDTWHHYKIYDAYRSNSECTDVPPWNCPNAKSFTDGYEGWIEEQIPDSYWDDGDLSIRIWDASVDRVEIKLVVSK</sequence>
<protein>
    <submittedName>
        <fullName evidence="1">Uncharacterized protein</fullName>
    </submittedName>
</protein>
<gene>
    <name evidence="1" type="ORF">DRO04_02685</name>
</gene>
<dbReference type="AlphaFoldDB" id="A0A497JGA4"/>
<proteinExistence type="predicted"/>
<accession>A0A497JGA4</accession>
<dbReference type="Proteomes" id="UP000278031">
    <property type="component" value="Unassembled WGS sequence"/>
</dbReference>
<feature type="non-terminal residue" evidence="1">
    <location>
        <position position="1"/>
    </location>
</feature>